<organism evidence="2">
    <name type="scientific">Percolomonas cosmopolitus</name>
    <dbReference type="NCBI Taxonomy" id="63605"/>
    <lineage>
        <taxon>Eukaryota</taxon>
        <taxon>Discoba</taxon>
        <taxon>Heterolobosea</taxon>
        <taxon>Tetramitia</taxon>
        <taxon>Eutetramitia</taxon>
        <taxon>Percolomonadidae</taxon>
        <taxon>Percolomonas</taxon>
    </lineage>
</organism>
<dbReference type="EMBL" id="HBGD01004586">
    <property type="protein sequence ID" value="CAD9080581.1"/>
    <property type="molecule type" value="Transcribed_RNA"/>
</dbReference>
<dbReference type="InterPro" id="IPR021109">
    <property type="entry name" value="Peptidase_aspartic_dom_sf"/>
</dbReference>
<evidence type="ECO:0008006" key="3">
    <source>
        <dbReference type="Google" id="ProtNLM"/>
    </source>
</evidence>
<accession>A0A7S1PH32</accession>
<protein>
    <recommendedName>
        <fullName evidence="3">Peptidase A1 domain-containing protein</fullName>
    </recommendedName>
</protein>
<evidence type="ECO:0000256" key="1">
    <source>
        <dbReference type="SAM" id="Phobius"/>
    </source>
</evidence>
<dbReference type="Gene3D" id="2.40.70.10">
    <property type="entry name" value="Acid Proteases"/>
    <property type="match status" value="1"/>
</dbReference>
<reference evidence="2" key="1">
    <citation type="submission" date="2021-01" db="EMBL/GenBank/DDBJ databases">
        <authorList>
            <person name="Corre E."/>
            <person name="Pelletier E."/>
            <person name="Niang G."/>
            <person name="Scheremetjew M."/>
            <person name="Finn R."/>
            <person name="Kale V."/>
            <person name="Holt S."/>
            <person name="Cochrane G."/>
            <person name="Meng A."/>
            <person name="Brown T."/>
            <person name="Cohen L."/>
        </authorList>
    </citation>
    <scope>NUCLEOTIDE SEQUENCE</scope>
    <source>
        <strain evidence="2">WS</strain>
    </source>
</reference>
<keyword evidence="1" id="KW-0472">Membrane</keyword>
<dbReference type="SUPFAM" id="SSF50630">
    <property type="entry name" value="Acid proteases"/>
    <property type="match status" value="1"/>
</dbReference>
<dbReference type="AlphaFoldDB" id="A0A7S1PH32"/>
<evidence type="ECO:0000313" key="2">
    <source>
        <dbReference type="EMBL" id="CAD9080581.1"/>
    </source>
</evidence>
<feature type="transmembrane region" description="Helical" evidence="1">
    <location>
        <begin position="92"/>
        <end position="112"/>
    </location>
</feature>
<gene>
    <name evidence="2" type="ORF">PCOS0759_LOCUS3821</name>
</gene>
<keyword evidence="1" id="KW-1133">Transmembrane helix</keyword>
<proteinExistence type="predicted"/>
<keyword evidence="1" id="KW-0812">Transmembrane</keyword>
<name>A0A7S1PH32_9EUKA</name>
<sequence length="721" mass="82358">MCVRFWKMRDVGCMAALRAEGFCHVQWKSDRDCVGEFGFDSCEVWKPLPLKNTTTLLLCKILSQFPQPKNSCTIFFHKNSHKMHSYKSYSQLFSSVLSFLILYCVCILFTNATKIPLTISPQAENARIWLNDAENEIVPFVGGVRVVAHLELLSGNDVMNFGAAEGTDSTIATVPYQMVLSFNDLRFFLFCCADYGSRRRSVRDDERLRAWRESGEWIVDGIDTIEGQQKAHVSGQHAREAHLRSLTRLKVPTSTLQDTPSLKKKTDSPNCISTSALCVKYDAQHLRCPISGNIFQYAKCSDRQIAKHIHAIEIFERQWTRKGMSMLSRSNDRGFVRANRVSQLSKLRAPQMMVRNATQQMEPFSFVDVEVAFTDSHYFNGTDGMLGLGFSFLNGSWNGFVNQTSGRMWALDVQRITNDGFLLAGDEEIETHIASTLGLSTEQVQWSDKMHTVNDLILSNFRREQQYELDLYFYSTVFNMRFCGAYLFSNYSSFWPLSINTHIEGIALPEPFYRMIMTWLDVQDGQSVNVNTWTDNSPLPAISFQLSPYEAGPSLVIPLGDLVDLQHNGTLHVYKHEDIYAYSGMNIKSEYPSIQVGTRFLERYLVIVDMERRRTGFLEKIPPHNADMQPGSGMCAKKVECHKLQTYYESTNSCLEPACFYYGIQLVNSQTHQCEIRIEVYILLSLLLVTMLCVECFVVQCHKSIARPLVRSSRRRVVIHS</sequence>